<gene>
    <name evidence="3" type="ORF">GA0070618_1602</name>
</gene>
<accession>A0A1C4VVC6</accession>
<keyword evidence="4" id="KW-1185">Reference proteome</keyword>
<keyword evidence="2" id="KW-1133">Transmembrane helix</keyword>
<feature type="transmembrane region" description="Helical" evidence="2">
    <location>
        <begin position="77"/>
        <end position="96"/>
    </location>
</feature>
<evidence type="ECO:0000256" key="1">
    <source>
        <dbReference type="SAM" id="MobiDB-lite"/>
    </source>
</evidence>
<dbReference type="InParanoid" id="A0A1C4VVC6"/>
<dbReference type="EMBL" id="LT607413">
    <property type="protein sequence ID" value="SCE87920.1"/>
    <property type="molecule type" value="Genomic_DNA"/>
</dbReference>
<protein>
    <submittedName>
        <fullName evidence="3">Type VII secretion protein EccE</fullName>
    </submittedName>
</protein>
<evidence type="ECO:0000313" key="4">
    <source>
        <dbReference type="Proteomes" id="UP000198253"/>
    </source>
</evidence>
<feature type="compositionally biased region" description="Low complexity" evidence="1">
    <location>
        <begin position="1"/>
        <end position="22"/>
    </location>
</feature>
<dbReference type="NCBIfam" id="TIGR03923">
    <property type="entry name" value="T7SS_EccE"/>
    <property type="match status" value="1"/>
</dbReference>
<name>A0A1C4VVC6_MICEC</name>
<feature type="region of interest" description="Disordered" evidence="1">
    <location>
        <begin position="1"/>
        <end position="46"/>
    </location>
</feature>
<proteinExistence type="predicted"/>
<dbReference type="AlphaFoldDB" id="A0A1C4VVC6"/>
<keyword evidence="2" id="KW-0812">Transmembrane</keyword>
<organism evidence="3 4">
    <name type="scientific">Micromonospora echinospora</name>
    <name type="common">Micromonospora purpurea</name>
    <dbReference type="NCBI Taxonomy" id="1877"/>
    <lineage>
        <taxon>Bacteria</taxon>
        <taxon>Bacillati</taxon>
        <taxon>Actinomycetota</taxon>
        <taxon>Actinomycetes</taxon>
        <taxon>Micromonosporales</taxon>
        <taxon>Micromonosporaceae</taxon>
        <taxon>Micromonospora</taxon>
    </lineage>
</organism>
<feature type="compositionally biased region" description="Polar residues" evidence="1">
    <location>
        <begin position="27"/>
        <end position="37"/>
    </location>
</feature>
<evidence type="ECO:0000256" key="2">
    <source>
        <dbReference type="SAM" id="Phobius"/>
    </source>
</evidence>
<dbReference type="Proteomes" id="UP000198253">
    <property type="component" value="Chromosome I"/>
</dbReference>
<keyword evidence="2" id="KW-0472">Membrane</keyword>
<dbReference type="InterPro" id="IPR021368">
    <property type="entry name" value="T7SS_EccE"/>
</dbReference>
<evidence type="ECO:0000313" key="3">
    <source>
        <dbReference type="EMBL" id="SCE87920.1"/>
    </source>
</evidence>
<sequence>MTVATTGRPTPAAGEPAPAGQPDPSGMPTTGPVSRSTPPARWTVPRRPAHGVRAGQVVAAQVAFALLVAALGRGVPAAAGAALVAVLLLAVAWLRIRRRWLFEWLGTAAGHLTRRRVLPSAAAPTALLTLVAPDASVHGAELAGDPAAVVGDAEGLTALLELTDPGGLLGDGERNLPTPAALLPPAGPDTPPLRIQLLLAGTPAPAPGAGGSQVAISYRQLTEGRVPGSERAVLAVRALRVEGWSDEELRRALSGAVRKVVRRLAPVTARPLGEQAVLRVLAELAHHDGGQPGRESWQVLRLGGLLQSTHRLRRWPDPHTEGGRRLVPRLRELPASAITVSLCAGPCGGDPASAPVELTVRLAADTPGGLSVAEQALRRLVGGLGGEVRRLDGDQLPGLTATLPLARAGVTDPTSAPPDGVGLPLGSAGLMIGANRHGRPITLRMFRPEATRIVLVGGVRAAQLVVLRAMALGARVVVQTARPRTWEPFVRGVGVPGGAIMMLPPGRHPDGAAGTPLRPLLLVVDAGPVTAEPPPGPGWQATLVVRDELTPSDADTLGRADLAVLQPLGPAEAAVAGAALGLGGSTEWLTRIRKDMVAVVNRRALRWALIAPTPIEAQLVGAPARR</sequence>
<reference evidence="4" key="1">
    <citation type="submission" date="2016-06" db="EMBL/GenBank/DDBJ databases">
        <authorList>
            <person name="Varghese N."/>
            <person name="Submissions Spin"/>
        </authorList>
    </citation>
    <scope>NUCLEOTIDE SEQUENCE [LARGE SCALE GENOMIC DNA]</scope>
    <source>
        <strain evidence="4">DSM 43816</strain>
    </source>
</reference>